<organism evidence="2 3">
    <name type="scientific">Flavimaricola marinus</name>
    <dbReference type="NCBI Taxonomy" id="1819565"/>
    <lineage>
        <taxon>Bacteria</taxon>
        <taxon>Pseudomonadati</taxon>
        <taxon>Pseudomonadota</taxon>
        <taxon>Alphaproteobacteria</taxon>
        <taxon>Rhodobacterales</taxon>
        <taxon>Paracoccaceae</taxon>
        <taxon>Flavimaricola</taxon>
    </lineage>
</organism>
<dbReference type="Proteomes" id="UP000201613">
    <property type="component" value="Unassembled WGS sequence"/>
</dbReference>
<protein>
    <submittedName>
        <fullName evidence="2">Uncharacterized protein</fullName>
    </submittedName>
</protein>
<sequence>MPDFAAFRAEVKKVFKADIPLADRSDWEDWINRDRAEIARLTAEIAQAEAQIDSIVYDLFDLTEDEIALLESAV</sequence>
<evidence type="ECO:0000313" key="3">
    <source>
        <dbReference type="Proteomes" id="UP000201613"/>
    </source>
</evidence>
<proteinExistence type="predicted"/>
<evidence type="ECO:0000256" key="1">
    <source>
        <dbReference type="SAM" id="Coils"/>
    </source>
</evidence>
<keyword evidence="1" id="KW-0175">Coiled coil</keyword>
<dbReference type="OrthoDB" id="7873247at2"/>
<accession>A0A238LL14</accession>
<keyword evidence="3" id="KW-1185">Reference proteome</keyword>
<feature type="coiled-coil region" evidence="1">
    <location>
        <begin position="31"/>
        <end position="58"/>
    </location>
</feature>
<reference evidence="2 3" key="1">
    <citation type="submission" date="2017-05" db="EMBL/GenBank/DDBJ databases">
        <authorList>
            <person name="Song R."/>
            <person name="Chenine A.L."/>
            <person name="Ruprecht R.M."/>
        </authorList>
    </citation>
    <scope>NUCLEOTIDE SEQUENCE [LARGE SCALE GENOMIC DNA]</scope>
    <source>
        <strain evidence="2 3">CECT 8899</strain>
    </source>
</reference>
<dbReference type="EMBL" id="FXZK01000021">
    <property type="protein sequence ID" value="SMY10223.1"/>
    <property type="molecule type" value="Genomic_DNA"/>
</dbReference>
<gene>
    <name evidence="2" type="ORF">LOM8899_04398</name>
</gene>
<evidence type="ECO:0000313" key="2">
    <source>
        <dbReference type="EMBL" id="SMY10223.1"/>
    </source>
</evidence>
<name>A0A238LL14_9RHOB</name>
<dbReference type="AlphaFoldDB" id="A0A238LL14"/>